<evidence type="ECO:0000256" key="11">
    <source>
        <dbReference type="RuleBase" id="RU362091"/>
    </source>
</evidence>
<dbReference type="Pfam" id="PF00474">
    <property type="entry name" value="SSF"/>
    <property type="match status" value="1"/>
</dbReference>
<dbReference type="InterPro" id="IPR038377">
    <property type="entry name" value="Na/Glc_symporter_sf"/>
</dbReference>
<evidence type="ECO:0000256" key="7">
    <source>
        <dbReference type="ARBA" id="ARBA00023053"/>
    </source>
</evidence>
<reference evidence="13 14" key="2">
    <citation type="submission" date="2019-01" db="EMBL/GenBank/DDBJ databases">
        <title>The decoding of complex shrimp genome reveals the adaptation for benthos swimmer, frequently molting mechanism and breeding impact on genome.</title>
        <authorList>
            <person name="Sun Y."/>
            <person name="Gao Y."/>
            <person name="Yu Y."/>
        </authorList>
    </citation>
    <scope>NUCLEOTIDE SEQUENCE [LARGE SCALE GENOMIC DNA]</scope>
    <source>
        <tissue evidence="13">Muscle</tissue>
    </source>
</reference>
<evidence type="ECO:0000256" key="4">
    <source>
        <dbReference type="ARBA" id="ARBA00022475"/>
    </source>
</evidence>
<evidence type="ECO:0000256" key="6">
    <source>
        <dbReference type="ARBA" id="ARBA00022989"/>
    </source>
</evidence>
<dbReference type="PROSITE" id="PS50283">
    <property type="entry name" value="NA_SOLUT_SYMP_3"/>
    <property type="match status" value="1"/>
</dbReference>
<evidence type="ECO:0000313" key="13">
    <source>
        <dbReference type="EMBL" id="ROT80073.1"/>
    </source>
</evidence>
<dbReference type="InterPro" id="IPR051163">
    <property type="entry name" value="Sodium:Solute_Symporter_SSF"/>
</dbReference>
<evidence type="ECO:0000256" key="12">
    <source>
        <dbReference type="SAM" id="Phobius"/>
    </source>
</evidence>
<feature type="transmembrane region" description="Helical" evidence="12">
    <location>
        <begin position="90"/>
        <end position="111"/>
    </location>
</feature>
<feature type="transmembrane region" description="Helical" evidence="12">
    <location>
        <begin position="18"/>
        <end position="38"/>
    </location>
</feature>
<evidence type="ECO:0000256" key="9">
    <source>
        <dbReference type="ARBA" id="ARBA00023136"/>
    </source>
</evidence>
<organism evidence="13 14">
    <name type="scientific">Penaeus vannamei</name>
    <name type="common">Whiteleg shrimp</name>
    <name type="synonym">Litopenaeus vannamei</name>
    <dbReference type="NCBI Taxonomy" id="6689"/>
    <lineage>
        <taxon>Eukaryota</taxon>
        <taxon>Metazoa</taxon>
        <taxon>Ecdysozoa</taxon>
        <taxon>Arthropoda</taxon>
        <taxon>Crustacea</taxon>
        <taxon>Multicrustacea</taxon>
        <taxon>Malacostraca</taxon>
        <taxon>Eumalacostraca</taxon>
        <taxon>Eucarida</taxon>
        <taxon>Decapoda</taxon>
        <taxon>Dendrobranchiata</taxon>
        <taxon>Penaeoidea</taxon>
        <taxon>Penaeidae</taxon>
        <taxon>Penaeus</taxon>
    </lineage>
</organism>
<dbReference type="STRING" id="6689.A0A3R7QVS9"/>
<dbReference type="Proteomes" id="UP000283509">
    <property type="component" value="Unassembled WGS sequence"/>
</dbReference>
<keyword evidence="9 12" id="KW-0472">Membrane</keyword>
<dbReference type="EMBL" id="QCYY01001158">
    <property type="protein sequence ID" value="ROT80073.1"/>
    <property type="molecule type" value="Genomic_DNA"/>
</dbReference>
<evidence type="ECO:0000313" key="14">
    <source>
        <dbReference type="Proteomes" id="UP000283509"/>
    </source>
</evidence>
<protein>
    <submittedName>
        <fullName evidence="13">Putative sodium-coupled monocarboxylate transporter 1-like</fullName>
    </submittedName>
</protein>
<feature type="transmembrane region" description="Helical" evidence="12">
    <location>
        <begin position="196"/>
        <end position="214"/>
    </location>
</feature>
<dbReference type="CDD" id="cd11492">
    <property type="entry name" value="SLC5sbd_NIS-SMVT"/>
    <property type="match status" value="1"/>
</dbReference>
<keyword evidence="7" id="KW-0915">Sodium</keyword>
<accession>A0A3R7QVS9</accession>
<keyword evidence="5 12" id="KW-0812">Transmembrane</keyword>
<feature type="transmembrane region" description="Helical" evidence="12">
    <location>
        <begin position="50"/>
        <end position="78"/>
    </location>
</feature>
<sequence length="583" mass="62997">MLESQFDWSEGKRGSFSWLDYVVFGGMLVLSLAIGIFYAIKSRKKSNDEFLLGSSSLTCFPVSMSLLASYISAILVLGGPSEAYYHGVQWWVICIGQIALPVAAVVFMPFFYELRLTSIYEYLELRYSSRLVRFVAGGMFVIQMLLYQAVVIYAPALALASVSDFPLWASVISVGLIASVYTAIGGLKAVVWTDVLQLFILIAGLFAIIIKGLFDLGGIGPVWDIAVKHDRAGPQIFTYGFYPLQRHTVTNIAISALVGKLSQYACTQTTVQRYASMKSLAHAYASIFLVIPFFILLISLTMVAGIVMFATYEGCDPLAAGLITKKDQILPFYVMDRLSSIPGLPGLFVACIFSGALSTISSGVNSQAAVTWEDVFSRRPSCTKLSKTSQAWITKFLALGYGILAMGLAFLAGHMGGVLQAAIAVTSSVAGPMLACFIMALFLPFTNYKGASAALIVGTAVALGFSFGATALGIKPDLLPTPTDACPANITLPPPPEIPPVRVSNLEYPEKILGLSYTLLGPLGFVVGLFVGVFVSLITGRSRGVRVERSLVHKWVRWSLPDPNKVTARVKAHSYNNKLSTQF</sequence>
<evidence type="ECO:0000256" key="10">
    <source>
        <dbReference type="ARBA" id="ARBA00023201"/>
    </source>
</evidence>
<feature type="transmembrane region" description="Helical" evidence="12">
    <location>
        <begin position="421"/>
        <end position="443"/>
    </location>
</feature>
<gene>
    <name evidence="13" type="ORF">C7M84_001196</name>
</gene>
<dbReference type="GO" id="GO:0006814">
    <property type="term" value="P:sodium ion transport"/>
    <property type="evidence" value="ECO:0007669"/>
    <property type="project" value="UniProtKB-KW"/>
</dbReference>
<dbReference type="InterPro" id="IPR001734">
    <property type="entry name" value="Na/solute_symporter"/>
</dbReference>
<dbReference type="AlphaFoldDB" id="A0A3R7QVS9"/>
<evidence type="ECO:0000256" key="8">
    <source>
        <dbReference type="ARBA" id="ARBA00023065"/>
    </source>
</evidence>
<evidence type="ECO:0000256" key="5">
    <source>
        <dbReference type="ARBA" id="ARBA00022692"/>
    </source>
</evidence>
<keyword evidence="8" id="KW-0406">Ion transport</keyword>
<dbReference type="OrthoDB" id="6357185at2759"/>
<dbReference type="NCBIfam" id="TIGR00813">
    <property type="entry name" value="sss"/>
    <property type="match status" value="1"/>
</dbReference>
<feature type="transmembrane region" description="Helical" evidence="12">
    <location>
        <begin position="515"/>
        <end position="539"/>
    </location>
</feature>
<keyword evidence="10" id="KW-0739">Sodium transport</keyword>
<name>A0A3R7QVS9_PENVA</name>
<dbReference type="Gene3D" id="1.20.1730.10">
    <property type="entry name" value="Sodium/glucose cotransporter"/>
    <property type="match status" value="1"/>
</dbReference>
<feature type="transmembrane region" description="Helical" evidence="12">
    <location>
        <begin position="455"/>
        <end position="474"/>
    </location>
</feature>
<dbReference type="PANTHER" id="PTHR42985">
    <property type="entry name" value="SODIUM-COUPLED MONOCARBOXYLATE TRANSPORTER"/>
    <property type="match status" value="1"/>
</dbReference>
<feature type="transmembrane region" description="Helical" evidence="12">
    <location>
        <begin position="283"/>
        <end position="310"/>
    </location>
</feature>
<evidence type="ECO:0000256" key="2">
    <source>
        <dbReference type="ARBA" id="ARBA00006434"/>
    </source>
</evidence>
<feature type="transmembrane region" description="Helical" evidence="12">
    <location>
        <begin position="131"/>
        <end position="153"/>
    </location>
</feature>
<keyword evidence="14" id="KW-1185">Reference proteome</keyword>
<keyword evidence="4" id="KW-1003">Cell membrane</keyword>
<proteinExistence type="inferred from homology"/>
<keyword evidence="3" id="KW-0813">Transport</keyword>
<evidence type="ECO:0000256" key="1">
    <source>
        <dbReference type="ARBA" id="ARBA00004651"/>
    </source>
</evidence>
<feature type="transmembrane region" description="Helical" evidence="12">
    <location>
        <begin position="396"/>
        <end position="415"/>
    </location>
</feature>
<comment type="subcellular location">
    <subcellularLocation>
        <location evidence="1">Cell membrane</location>
        <topology evidence="1">Multi-pass membrane protein</topology>
    </subcellularLocation>
</comment>
<comment type="caution">
    <text evidence="13">The sequence shown here is derived from an EMBL/GenBank/DDBJ whole genome shotgun (WGS) entry which is preliminary data.</text>
</comment>
<dbReference type="GO" id="GO:0005886">
    <property type="term" value="C:plasma membrane"/>
    <property type="evidence" value="ECO:0007669"/>
    <property type="project" value="UniProtKB-SubCell"/>
</dbReference>
<reference evidence="13 14" key="1">
    <citation type="submission" date="2018-04" db="EMBL/GenBank/DDBJ databases">
        <authorList>
            <person name="Zhang X."/>
            <person name="Yuan J."/>
            <person name="Li F."/>
            <person name="Xiang J."/>
        </authorList>
    </citation>
    <scope>NUCLEOTIDE SEQUENCE [LARGE SCALE GENOMIC DNA]</scope>
    <source>
        <tissue evidence="13">Muscle</tissue>
    </source>
</reference>
<dbReference type="GO" id="GO:0015293">
    <property type="term" value="F:symporter activity"/>
    <property type="evidence" value="ECO:0007669"/>
    <property type="project" value="TreeGrafter"/>
</dbReference>
<keyword evidence="6 12" id="KW-1133">Transmembrane helix</keyword>
<dbReference type="PANTHER" id="PTHR42985:SF40">
    <property type="entry name" value="LD47995P-RELATED"/>
    <property type="match status" value="1"/>
</dbReference>
<evidence type="ECO:0000256" key="3">
    <source>
        <dbReference type="ARBA" id="ARBA00022448"/>
    </source>
</evidence>
<feature type="transmembrane region" description="Helical" evidence="12">
    <location>
        <begin position="165"/>
        <end position="184"/>
    </location>
</feature>
<comment type="similarity">
    <text evidence="2 11">Belongs to the sodium:solute symporter (SSF) (TC 2.A.21) family.</text>
</comment>